<protein>
    <submittedName>
        <fullName evidence="2">TniQ family protein</fullName>
    </submittedName>
</protein>
<dbReference type="Proteomes" id="UP001246576">
    <property type="component" value="Unassembled WGS sequence"/>
</dbReference>
<feature type="domain" description="TniQ" evidence="1">
    <location>
        <begin position="22"/>
        <end position="114"/>
    </location>
</feature>
<organism evidence="2 3">
    <name type="scientific">Herbaspirillum huttiense subsp. lycopersici</name>
    <dbReference type="NCBI Taxonomy" id="3074428"/>
    <lineage>
        <taxon>Bacteria</taxon>
        <taxon>Pseudomonadati</taxon>
        <taxon>Pseudomonadota</taxon>
        <taxon>Betaproteobacteria</taxon>
        <taxon>Burkholderiales</taxon>
        <taxon>Oxalobacteraceae</taxon>
        <taxon>Herbaspirillum</taxon>
    </lineage>
</organism>
<dbReference type="EMBL" id="JAVLSJ010000024">
    <property type="protein sequence ID" value="MDR9851848.1"/>
    <property type="molecule type" value="Genomic_DNA"/>
</dbReference>
<proteinExistence type="predicted"/>
<evidence type="ECO:0000313" key="3">
    <source>
        <dbReference type="Proteomes" id="UP001246576"/>
    </source>
</evidence>
<dbReference type="InterPro" id="IPR009492">
    <property type="entry name" value="TniQ"/>
</dbReference>
<comment type="caution">
    <text evidence="2">The sequence shown here is derived from an EMBL/GenBank/DDBJ whole genome shotgun (WGS) entry which is preliminary data.</text>
</comment>
<evidence type="ECO:0000313" key="2">
    <source>
        <dbReference type="EMBL" id="MDR9851848.1"/>
    </source>
</evidence>
<name>A0ABU2EUL9_9BURK</name>
<sequence length="115" mass="13242">MTLLVTYGPHGNGSGVGYYRQLAEDNFLSWRDLPALAGLQRTRRELFAHPEIIAQQLGLEKAWTEDASQKESECQSWGRLHRAKTDSVCPDCLQENCYIRHFWQHAYVTACPYHC</sequence>
<accession>A0ABU2EUL9</accession>
<reference evidence="2" key="1">
    <citation type="submission" date="2023-09" db="EMBL/GenBank/DDBJ databases">
        <title>Description of first Herbaspirillum huttiense subsp. nephrolepsisexaltata and Herbaspirillum huttiense subsp. lycopersicon.</title>
        <authorList>
            <person name="Poudel M."/>
            <person name="Sharma A."/>
            <person name="Goss E."/>
            <person name="Tapia J.H."/>
            <person name="Harmon C.M."/>
            <person name="Jones J.B."/>
        </authorList>
    </citation>
    <scope>NUCLEOTIDE SEQUENCE</scope>
    <source>
        <strain evidence="2">SE1</strain>
    </source>
</reference>
<dbReference type="Pfam" id="PF06527">
    <property type="entry name" value="TniQ"/>
    <property type="match status" value="1"/>
</dbReference>
<keyword evidence="3" id="KW-1185">Reference proteome</keyword>
<evidence type="ECO:0000259" key="1">
    <source>
        <dbReference type="Pfam" id="PF06527"/>
    </source>
</evidence>
<dbReference type="RefSeq" id="WP_310841690.1">
    <property type="nucleotide sequence ID" value="NZ_JAVLSJ010000024.1"/>
</dbReference>
<gene>
    <name evidence="2" type="ORF">RI048_26725</name>
</gene>